<name>A0A0R2CTA8_9LACO</name>
<dbReference type="SFLD" id="SFLDS00003">
    <property type="entry name" value="Haloacid_Dehalogenase"/>
    <property type="match status" value="1"/>
</dbReference>
<evidence type="ECO:0000313" key="2">
    <source>
        <dbReference type="Proteomes" id="UP000051638"/>
    </source>
</evidence>
<dbReference type="GO" id="GO:0016791">
    <property type="term" value="F:phosphatase activity"/>
    <property type="evidence" value="ECO:0007669"/>
    <property type="project" value="TreeGrafter"/>
</dbReference>
<sequence>MTYRALVFFDLDGTLMNPQTQIDADVQQALQQLRQRNILPIIATGRTPGEIPDVFAQAGVDTYVALNGGLLVYQSQPIYTGAIDKKIIHELREITQQHGDALAFYNRTSVRVSRLTQTAKAQYDYVSTPYPKIDPDFYQSNPVYMMLVITTQNDKRYTYPYGDQLTFYRNSPYALDTVLKGESKQTGIVKLIEKMGLTDVPTYAFGDGINDVPMLETVDHPIAMGNGITAIKDRAEYITAKNTEGGIIQGLKYFDLLP</sequence>
<dbReference type="OrthoDB" id="9810101at2"/>
<dbReference type="STRING" id="1423796.FC24_GL002266"/>
<dbReference type="AlphaFoldDB" id="A0A0R2CTA8"/>
<dbReference type="PROSITE" id="PS01229">
    <property type="entry name" value="COF_2"/>
    <property type="match status" value="1"/>
</dbReference>
<keyword evidence="1" id="KW-0378">Hydrolase</keyword>
<dbReference type="PATRIC" id="fig|1423796.3.peg.2300"/>
<accession>A0A0R2CTA8</accession>
<dbReference type="Proteomes" id="UP000051638">
    <property type="component" value="Unassembled WGS sequence"/>
</dbReference>
<dbReference type="InterPro" id="IPR023214">
    <property type="entry name" value="HAD_sf"/>
</dbReference>
<organism evidence="1 2">
    <name type="scientific">Loigolactobacillus rennini DSM 20253</name>
    <dbReference type="NCBI Taxonomy" id="1423796"/>
    <lineage>
        <taxon>Bacteria</taxon>
        <taxon>Bacillati</taxon>
        <taxon>Bacillota</taxon>
        <taxon>Bacilli</taxon>
        <taxon>Lactobacillales</taxon>
        <taxon>Lactobacillaceae</taxon>
        <taxon>Loigolactobacillus</taxon>
    </lineage>
</organism>
<dbReference type="RefSeq" id="WP_057874549.1">
    <property type="nucleotide sequence ID" value="NZ_AYYI01000076.1"/>
</dbReference>
<reference evidence="1 2" key="1">
    <citation type="journal article" date="2015" name="Genome Announc.">
        <title>Expanding the biotechnology potential of lactobacilli through comparative genomics of 213 strains and associated genera.</title>
        <authorList>
            <person name="Sun Z."/>
            <person name="Harris H.M."/>
            <person name="McCann A."/>
            <person name="Guo C."/>
            <person name="Argimon S."/>
            <person name="Zhang W."/>
            <person name="Yang X."/>
            <person name="Jeffery I.B."/>
            <person name="Cooney J.C."/>
            <person name="Kagawa T.F."/>
            <person name="Liu W."/>
            <person name="Song Y."/>
            <person name="Salvetti E."/>
            <person name="Wrobel A."/>
            <person name="Rasinkangas P."/>
            <person name="Parkhill J."/>
            <person name="Rea M.C."/>
            <person name="O'Sullivan O."/>
            <person name="Ritari J."/>
            <person name="Douillard F.P."/>
            <person name="Paul Ross R."/>
            <person name="Yang R."/>
            <person name="Briner A.E."/>
            <person name="Felis G.E."/>
            <person name="de Vos W.M."/>
            <person name="Barrangou R."/>
            <person name="Klaenhammer T.R."/>
            <person name="Caufield P.W."/>
            <person name="Cui Y."/>
            <person name="Zhang H."/>
            <person name="O'Toole P.W."/>
        </authorList>
    </citation>
    <scope>NUCLEOTIDE SEQUENCE [LARGE SCALE GENOMIC DNA]</scope>
    <source>
        <strain evidence="1 2">DSM 20253</strain>
    </source>
</reference>
<dbReference type="NCBIfam" id="TIGR00099">
    <property type="entry name" value="Cof-subfamily"/>
    <property type="match status" value="1"/>
</dbReference>
<dbReference type="InterPro" id="IPR000150">
    <property type="entry name" value="Cof"/>
</dbReference>
<dbReference type="NCBIfam" id="TIGR01484">
    <property type="entry name" value="HAD-SF-IIB"/>
    <property type="match status" value="1"/>
</dbReference>
<dbReference type="Gene3D" id="3.40.50.1000">
    <property type="entry name" value="HAD superfamily/HAD-like"/>
    <property type="match status" value="1"/>
</dbReference>
<dbReference type="Pfam" id="PF08282">
    <property type="entry name" value="Hydrolase_3"/>
    <property type="match status" value="1"/>
</dbReference>
<dbReference type="SFLD" id="SFLDG01140">
    <property type="entry name" value="C2.B:_Phosphomannomutase_and_P"/>
    <property type="match status" value="1"/>
</dbReference>
<keyword evidence="2" id="KW-1185">Reference proteome</keyword>
<dbReference type="Gene3D" id="3.30.1240.10">
    <property type="match status" value="1"/>
</dbReference>
<protein>
    <submittedName>
        <fullName evidence="1">Haloacid dehalogenase family hydrolase</fullName>
    </submittedName>
</protein>
<comment type="caution">
    <text evidence="1">The sequence shown here is derived from an EMBL/GenBank/DDBJ whole genome shotgun (WGS) entry which is preliminary data.</text>
</comment>
<evidence type="ECO:0000313" key="1">
    <source>
        <dbReference type="EMBL" id="KRM95005.1"/>
    </source>
</evidence>
<dbReference type="SUPFAM" id="SSF56784">
    <property type="entry name" value="HAD-like"/>
    <property type="match status" value="1"/>
</dbReference>
<dbReference type="InterPro" id="IPR006379">
    <property type="entry name" value="HAD-SF_hydro_IIB"/>
</dbReference>
<gene>
    <name evidence="1" type="ORF">FC24_GL002266</name>
</gene>
<dbReference type="GO" id="GO:0000287">
    <property type="term" value="F:magnesium ion binding"/>
    <property type="evidence" value="ECO:0007669"/>
    <property type="project" value="TreeGrafter"/>
</dbReference>
<proteinExistence type="predicted"/>
<dbReference type="PANTHER" id="PTHR10000:SF25">
    <property type="entry name" value="PHOSPHATASE YKRA-RELATED"/>
    <property type="match status" value="1"/>
</dbReference>
<dbReference type="PANTHER" id="PTHR10000">
    <property type="entry name" value="PHOSPHOSERINE PHOSPHATASE"/>
    <property type="match status" value="1"/>
</dbReference>
<dbReference type="InterPro" id="IPR036412">
    <property type="entry name" value="HAD-like_sf"/>
</dbReference>
<dbReference type="GO" id="GO:0005829">
    <property type="term" value="C:cytosol"/>
    <property type="evidence" value="ECO:0007669"/>
    <property type="project" value="TreeGrafter"/>
</dbReference>
<dbReference type="EMBL" id="AYYI01000076">
    <property type="protein sequence ID" value="KRM95005.1"/>
    <property type="molecule type" value="Genomic_DNA"/>
</dbReference>